<evidence type="ECO:0000313" key="1">
    <source>
        <dbReference type="EMBL" id="MCH1624705.1"/>
    </source>
</evidence>
<dbReference type="RefSeq" id="WP_240253341.1">
    <property type="nucleotide sequence ID" value="NZ_JAKTTI010000005.1"/>
</dbReference>
<dbReference type="InterPro" id="IPR019658">
    <property type="entry name" value="DUF2515"/>
</dbReference>
<dbReference type="Pfam" id="PF10720">
    <property type="entry name" value="DUF2515"/>
    <property type="match status" value="1"/>
</dbReference>
<evidence type="ECO:0000313" key="2">
    <source>
        <dbReference type="Proteomes" id="UP001431131"/>
    </source>
</evidence>
<reference evidence="1" key="1">
    <citation type="submission" date="2022-02" db="EMBL/GenBank/DDBJ databases">
        <title>Fredinandcohnia quinoae sp. nov. isolated from Chenopodium quinoa seeds.</title>
        <authorList>
            <person name="Saati-Santamaria Z."/>
            <person name="Flores-Felix J.D."/>
            <person name="Igual J.M."/>
            <person name="Velazquez E."/>
            <person name="Garcia-Fraile P."/>
            <person name="Martinez-Molina E."/>
        </authorList>
    </citation>
    <scope>NUCLEOTIDE SEQUENCE</scope>
    <source>
        <strain evidence="1">SECRCQ15</strain>
    </source>
</reference>
<sequence length="354" mass="43329">MVKLDVPRGDYMGDKNHFQKDIRLKVEQRREKYQNSTFDIKLITDIKQETAKQNQDNISRTKSYATYYYRNKEIRWSFLASMVSRNAGWNMTDLEGEWFTKILDRKIRNHIFLTYERANWLIFSDAYPQLLVYEYSKRYGKPLFHLLPAFSVSKFIEMEWEYYWKYRNRERLIIAQIINEQNIIQKPVIEHPFYKKKVFDSFFFNFQDWLHFSSAIFPTLHGELFGFSVYNFKKLDERIELGKKLASLLFHEDHYYSFLLFSKKIEHTGSRFDYERYLHPRKYRITPFLRTTYPIITHSREGNNDWFIGLIKKKWFQPVKNENKKYDITNWYLNKQKQLQLGITLEQLLRKNKG</sequence>
<dbReference type="Proteomes" id="UP001431131">
    <property type="component" value="Unassembled WGS sequence"/>
</dbReference>
<keyword evidence="2" id="KW-1185">Reference proteome</keyword>
<organism evidence="1 2">
    <name type="scientific">Fredinandcohnia quinoae</name>
    <dbReference type="NCBI Taxonomy" id="2918902"/>
    <lineage>
        <taxon>Bacteria</taxon>
        <taxon>Bacillati</taxon>
        <taxon>Bacillota</taxon>
        <taxon>Bacilli</taxon>
        <taxon>Bacillales</taxon>
        <taxon>Bacillaceae</taxon>
        <taxon>Fredinandcohnia</taxon>
    </lineage>
</organism>
<proteinExistence type="predicted"/>
<dbReference type="AlphaFoldDB" id="A0AAW5DVN7"/>
<protein>
    <submittedName>
        <fullName evidence="1">DUF2515 domain-containing protein</fullName>
    </submittedName>
</protein>
<name>A0AAW5DVN7_9BACI</name>
<comment type="caution">
    <text evidence="1">The sequence shown here is derived from an EMBL/GenBank/DDBJ whole genome shotgun (WGS) entry which is preliminary data.</text>
</comment>
<dbReference type="EMBL" id="JAKTTI010000005">
    <property type="protein sequence ID" value="MCH1624705.1"/>
    <property type="molecule type" value="Genomic_DNA"/>
</dbReference>
<accession>A0AAW5DVN7</accession>
<gene>
    <name evidence="1" type="ORF">MJG50_05155</name>
</gene>